<sequence length="204" mass="21875">MRIGIAFIVVMGLAACGAARPLVRDASSREITAPSEGRARVVLAMPGAYRDVISVVDERGQYVGQLAQRTFTTLEVEPGTRRFYALVGASAYVVGGTVEAGRTYWVLAETAGFGRPLRWVAWAPTCAEDPTARLAAVRAVEPDPSADRTALDRALGNVPQRILEADRELETMPEAQRTERVLQPACVPGAETTTPSTAEPNPPQ</sequence>
<gene>
    <name evidence="2" type="ORF">DB32_005916</name>
</gene>
<evidence type="ECO:0000313" key="2">
    <source>
        <dbReference type="EMBL" id="AKF08767.1"/>
    </source>
</evidence>
<organism evidence="2 3">
    <name type="scientific">Sandaracinus amylolyticus</name>
    <dbReference type="NCBI Taxonomy" id="927083"/>
    <lineage>
        <taxon>Bacteria</taxon>
        <taxon>Pseudomonadati</taxon>
        <taxon>Myxococcota</taxon>
        <taxon>Polyangia</taxon>
        <taxon>Polyangiales</taxon>
        <taxon>Sandaracinaceae</taxon>
        <taxon>Sandaracinus</taxon>
    </lineage>
</organism>
<protein>
    <submittedName>
        <fullName evidence="2">Uncharacterized protein</fullName>
    </submittedName>
</protein>
<name>A0A0F6W6M4_9BACT</name>
<dbReference type="EMBL" id="CP011125">
    <property type="protein sequence ID" value="AKF08767.1"/>
    <property type="molecule type" value="Genomic_DNA"/>
</dbReference>
<dbReference type="KEGG" id="samy:DB32_005916"/>
<dbReference type="PROSITE" id="PS51257">
    <property type="entry name" value="PROKAR_LIPOPROTEIN"/>
    <property type="match status" value="1"/>
</dbReference>
<evidence type="ECO:0000313" key="3">
    <source>
        <dbReference type="Proteomes" id="UP000034883"/>
    </source>
</evidence>
<dbReference type="RefSeq" id="WP_053235874.1">
    <property type="nucleotide sequence ID" value="NZ_CP011125.1"/>
</dbReference>
<feature type="region of interest" description="Disordered" evidence="1">
    <location>
        <begin position="185"/>
        <end position="204"/>
    </location>
</feature>
<dbReference type="Proteomes" id="UP000034883">
    <property type="component" value="Chromosome"/>
</dbReference>
<evidence type="ECO:0000256" key="1">
    <source>
        <dbReference type="SAM" id="MobiDB-lite"/>
    </source>
</evidence>
<dbReference type="STRING" id="927083.DB32_005916"/>
<reference evidence="2 3" key="1">
    <citation type="submission" date="2015-03" db="EMBL/GenBank/DDBJ databases">
        <title>Genome assembly of Sandaracinus amylolyticus DSM 53668.</title>
        <authorList>
            <person name="Sharma G."/>
            <person name="Subramanian S."/>
        </authorList>
    </citation>
    <scope>NUCLEOTIDE SEQUENCE [LARGE SCALE GENOMIC DNA]</scope>
    <source>
        <strain evidence="2 3">DSM 53668</strain>
    </source>
</reference>
<feature type="compositionally biased region" description="Polar residues" evidence="1">
    <location>
        <begin position="191"/>
        <end position="204"/>
    </location>
</feature>
<keyword evidence="3" id="KW-1185">Reference proteome</keyword>
<dbReference type="AlphaFoldDB" id="A0A0F6W6M4"/>
<accession>A0A0F6W6M4</accession>
<proteinExistence type="predicted"/>